<feature type="compositionally biased region" description="Basic and acidic residues" evidence="1">
    <location>
        <begin position="121"/>
        <end position="131"/>
    </location>
</feature>
<feature type="compositionally biased region" description="Basic and acidic residues" evidence="1">
    <location>
        <begin position="85"/>
        <end position="100"/>
    </location>
</feature>
<feature type="compositionally biased region" description="Basic and acidic residues" evidence="1">
    <location>
        <begin position="153"/>
        <end position="163"/>
    </location>
</feature>
<dbReference type="Proteomes" id="UP001151760">
    <property type="component" value="Unassembled WGS sequence"/>
</dbReference>
<reference evidence="2" key="2">
    <citation type="submission" date="2022-01" db="EMBL/GenBank/DDBJ databases">
        <authorList>
            <person name="Yamashiro T."/>
            <person name="Shiraishi A."/>
            <person name="Satake H."/>
            <person name="Nakayama K."/>
        </authorList>
    </citation>
    <scope>NUCLEOTIDE SEQUENCE</scope>
</reference>
<evidence type="ECO:0000256" key="1">
    <source>
        <dbReference type="SAM" id="MobiDB-lite"/>
    </source>
</evidence>
<feature type="compositionally biased region" description="Basic residues" evidence="1">
    <location>
        <begin position="62"/>
        <end position="72"/>
    </location>
</feature>
<gene>
    <name evidence="2" type="ORF">Tco_0624581</name>
</gene>
<feature type="compositionally biased region" description="Acidic residues" evidence="1">
    <location>
        <begin position="164"/>
        <end position="186"/>
    </location>
</feature>
<feature type="region of interest" description="Disordered" evidence="1">
    <location>
        <begin position="31"/>
        <end position="100"/>
    </location>
</feature>
<evidence type="ECO:0000313" key="2">
    <source>
        <dbReference type="EMBL" id="GJS51219.1"/>
    </source>
</evidence>
<organism evidence="2 3">
    <name type="scientific">Tanacetum coccineum</name>
    <dbReference type="NCBI Taxonomy" id="301880"/>
    <lineage>
        <taxon>Eukaryota</taxon>
        <taxon>Viridiplantae</taxon>
        <taxon>Streptophyta</taxon>
        <taxon>Embryophyta</taxon>
        <taxon>Tracheophyta</taxon>
        <taxon>Spermatophyta</taxon>
        <taxon>Magnoliopsida</taxon>
        <taxon>eudicotyledons</taxon>
        <taxon>Gunneridae</taxon>
        <taxon>Pentapetalae</taxon>
        <taxon>asterids</taxon>
        <taxon>campanulids</taxon>
        <taxon>Asterales</taxon>
        <taxon>Asteraceae</taxon>
        <taxon>Asteroideae</taxon>
        <taxon>Anthemideae</taxon>
        <taxon>Anthemidinae</taxon>
        <taxon>Tanacetum</taxon>
    </lineage>
</organism>
<proteinExistence type="predicted"/>
<evidence type="ECO:0000313" key="3">
    <source>
        <dbReference type="Proteomes" id="UP001151760"/>
    </source>
</evidence>
<keyword evidence="3" id="KW-1185">Reference proteome</keyword>
<sequence>MNTTQAQQKALDDALETKACKLTLVISTCDTPPPKAGEFKKPASPKLTTVPVSTEEPMEKSKRVKRPAKKLAKAPARGRLFIKKQTPEMKLSKKKEKVDVTQGKRIELLSQVALNEDAQFEEVRRRDERHSAITHPRGSIAVKSYPSITNNENKSDSKPKTDENESGSEYDQDENEEYEDDEEEVKDELVKTPSKKFDNEDETKFTNKAEGDEDEEMDYTTSQLYDDVDNLNQPLILIKGLRLKSQLPALFHSFDLAAKFLNFSDIPYTDAEIVSPMDVHIHHEVPSQQTPTLLTVHMSRLSLILHQYSLPSSHNHYHPSLPTHKTKTSTPPLLTNAHMDFPISHPYKAGSNQRRIHELPFGITHCKDHRASPESTASDFARRKWLTLPPCVFVERSPKDKDEDLFRWIRPRIRIFHKINEENLGNDDEEPKEKTLKQGQNQSWLMTLASSAGKPSKTFDELMSTPIDFYAFIMNGLKINNLTQETLLEPAFRPLLACSNYAELEYDFEECYKAISEKLDWENPEGGDYPFDLTKPLPLVMSRNHQKVPIDYFFNNDLKYLQGADNDLYRFKEGEFTRLRINDIEDMLLFVVHNWLTNLSGDDVFDFAIALRMFTRSLVIHKRVEDLQLRVESYQKKDQRHQDTNYNIRHHEKRPIHSIPRPSRIHLCRQQWEKQVDAIRRTLQVQG</sequence>
<feature type="region of interest" description="Disordered" evidence="1">
    <location>
        <begin position="117"/>
        <end position="216"/>
    </location>
</feature>
<dbReference type="EMBL" id="BQNB010008570">
    <property type="protein sequence ID" value="GJS51219.1"/>
    <property type="molecule type" value="Genomic_DNA"/>
</dbReference>
<protein>
    <submittedName>
        <fullName evidence="2">Uncharacterized protein</fullName>
    </submittedName>
</protein>
<accession>A0ABQ4WEC3</accession>
<feature type="compositionally biased region" description="Basic and acidic residues" evidence="1">
    <location>
        <begin position="187"/>
        <end position="210"/>
    </location>
</feature>
<reference evidence="2" key="1">
    <citation type="journal article" date="2022" name="Int. J. Mol. Sci.">
        <title>Draft Genome of Tanacetum Coccineum: Genomic Comparison of Closely Related Tanacetum-Family Plants.</title>
        <authorList>
            <person name="Yamashiro T."/>
            <person name="Shiraishi A."/>
            <person name="Nakayama K."/>
            <person name="Satake H."/>
        </authorList>
    </citation>
    <scope>NUCLEOTIDE SEQUENCE</scope>
</reference>
<comment type="caution">
    <text evidence="2">The sequence shown here is derived from an EMBL/GenBank/DDBJ whole genome shotgun (WGS) entry which is preliminary data.</text>
</comment>
<name>A0ABQ4WEC3_9ASTR</name>